<evidence type="ECO:0008006" key="12">
    <source>
        <dbReference type="Google" id="ProtNLM"/>
    </source>
</evidence>
<feature type="chain" id="PRO_5004656304" description="Vacuolar H+ ATPase AC45 accessory subunit" evidence="7">
    <location>
        <begin position="23"/>
        <end position="318"/>
    </location>
</feature>
<accession>U4UP41</accession>
<dbReference type="STRING" id="77166.U4UP41"/>
<feature type="signal peptide" evidence="7">
    <location>
        <begin position="1"/>
        <end position="22"/>
    </location>
</feature>
<dbReference type="AlphaFoldDB" id="U4UP41"/>
<dbReference type="Pfam" id="PF20520">
    <property type="entry name" value="Ac45-VOA1_TM"/>
    <property type="match status" value="1"/>
</dbReference>
<dbReference type="PANTHER" id="PTHR12471:SF7">
    <property type="entry name" value="V-TYPE PROTON ATPASE SUBUNIT S1"/>
    <property type="match status" value="1"/>
</dbReference>
<dbReference type="Pfam" id="PF05827">
    <property type="entry name" value="VAS1_LD"/>
    <property type="match status" value="1"/>
</dbReference>
<evidence type="ECO:0000256" key="5">
    <source>
        <dbReference type="ARBA" id="ARBA00023136"/>
    </source>
</evidence>
<evidence type="ECO:0000313" key="11">
    <source>
        <dbReference type="Proteomes" id="UP000030742"/>
    </source>
</evidence>
<keyword evidence="4 6" id="KW-1133">Transmembrane helix</keyword>
<dbReference type="OrthoDB" id="9985059at2759"/>
<comment type="similarity">
    <text evidence="2">Belongs to the vacuolar ATPase subunit S1 family.</text>
</comment>
<dbReference type="InterPro" id="IPR046756">
    <property type="entry name" value="VAS1/VOA1_TM"/>
</dbReference>
<evidence type="ECO:0000256" key="1">
    <source>
        <dbReference type="ARBA" id="ARBA00004167"/>
    </source>
</evidence>
<feature type="domain" description="V-type proton ATPase subunit S1/VOA1 transmembrane" evidence="9">
    <location>
        <begin position="268"/>
        <end position="306"/>
    </location>
</feature>
<dbReference type="EMBL" id="KB632399">
    <property type="protein sequence ID" value="ERL94867.1"/>
    <property type="molecule type" value="Genomic_DNA"/>
</dbReference>
<evidence type="ECO:0000256" key="3">
    <source>
        <dbReference type="ARBA" id="ARBA00022692"/>
    </source>
</evidence>
<feature type="domain" description="V-type proton ATPase subunit S1 luminal" evidence="8">
    <location>
        <begin position="103"/>
        <end position="246"/>
    </location>
</feature>
<evidence type="ECO:0000259" key="8">
    <source>
        <dbReference type="Pfam" id="PF05827"/>
    </source>
</evidence>
<organism evidence="10 11">
    <name type="scientific">Dendroctonus ponderosae</name>
    <name type="common">Mountain pine beetle</name>
    <dbReference type="NCBI Taxonomy" id="77166"/>
    <lineage>
        <taxon>Eukaryota</taxon>
        <taxon>Metazoa</taxon>
        <taxon>Ecdysozoa</taxon>
        <taxon>Arthropoda</taxon>
        <taxon>Hexapoda</taxon>
        <taxon>Insecta</taxon>
        <taxon>Pterygota</taxon>
        <taxon>Neoptera</taxon>
        <taxon>Endopterygota</taxon>
        <taxon>Coleoptera</taxon>
        <taxon>Polyphaga</taxon>
        <taxon>Cucujiformia</taxon>
        <taxon>Curculionidae</taxon>
        <taxon>Scolytinae</taxon>
        <taxon>Dendroctonus</taxon>
    </lineage>
</organism>
<comment type="subcellular location">
    <subcellularLocation>
        <location evidence="1">Membrane</location>
        <topology evidence="1">Single-pass membrane protein</topology>
    </subcellularLocation>
</comment>
<evidence type="ECO:0000256" key="4">
    <source>
        <dbReference type="ARBA" id="ARBA00022989"/>
    </source>
</evidence>
<protein>
    <recommendedName>
        <fullName evidence="12">Vacuolar H+ ATPase AC45 accessory subunit</fullName>
    </recommendedName>
</protein>
<evidence type="ECO:0000259" key="9">
    <source>
        <dbReference type="Pfam" id="PF20520"/>
    </source>
</evidence>
<keyword evidence="3 6" id="KW-0812">Transmembrane</keyword>
<dbReference type="InterPro" id="IPR046755">
    <property type="entry name" value="VAS1_LD"/>
</dbReference>
<keyword evidence="5 6" id="KW-0472">Membrane</keyword>
<keyword evidence="7" id="KW-0732">Signal</keyword>
<gene>
    <name evidence="10" type="ORF">D910_12140</name>
</gene>
<evidence type="ECO:0000256" key="6">
    <source>
        <dbReference type="SAM" id="Phobius"/>
    </source>
</evidence>
<dbReference type="PANTHER" id="PTHR12471">
    <property type="entry name" value="VACUOLAR ATP SYNTHASE SUBUNIT S1"/>
    <property type="match status" value="1"/>
</dbReference>
<dbReference type="GO" id="GO:0033176">
    <property type="term" value="C:proton-transporting V-type ATPase complex"/>
    <property type="evidence" value="ECO:0007669"/>
    <property type="project" value="TreeGrafter"/>
</dbReference>
<dbReference type="GO" id="GO:0030641">
    <property type="term" value="P:regulation of cellular pH"/>
    <property type="evidence" value="ECO:0007669"/>
    <property type="project" value="TreeGrafter"/>
</dbReference>
<evidence type="ECO:0000256" key="7">
    <source>
        <dbReference type="SAM" id="SignalP"/>
    </source>
</evidence>
<evidence type="ECO:0000256" key="2">
    <source>
        <dbReference type="ARBA" id="ARBA00009037"/>
    </source>
</evidence>
<proteinExistence type="inferred from homology"/>
<sequence>MGLQRNLVLVVSCAFLLSVCAAEFVPVYIWGTRSAGEPVPALHKISQSSFKDEVANKLRANSRIIVFAEHSLSPEDFGQRDRSGDLAFPNLSKLRKTSKVTYLSYVQNPVKAIQLASDDVAEISIERLRENFEIPDSKIVIIDLNDADENERRFDMLKRHGMFIDYFDFHATSAAAILLHSNFQFTKSGNSYWYLQDIHLTVNNTSFNQTTNGTIYAPLGFSYACGNQVFKSTNLAVTFPQFQVQPTSYRSTPRTRSSKFDDPYNCVGFTTIPIWSGLFVTFILLLIMTFGITMMMDIKTMDRFDDAKGKTITINTSE</sequence>
<dbReference type="Gene3D" id="2.40.160.110">
    <property type="match status" value="1"/>
</dbReference>
<evidence type="ECO:0000313" key="10">
    <source>
        <dbReference type="EMBL" id="ERL94867.1"/>
    </source>
</evidence>
<dbReference type="GO" id="GO:0001671">
    <property type="term" value="F:ATPase activator activity"/>
    <property type="evidence" value="ECO:0007669"/>
    <property type="project" value="TreeGrafter"/>
</dbReference>
<reference evidence="10 11" key="1">
    <citation type="journal article" date="2013" name="Genome Biol.">
        <title>Draft genome of the mountain pine beetle, Dendroctonus ponderosae Hopkins, a major forest pest.</title>
        <authorList>
            <person name="Keeling C.I."/>
            <person name="Yuen M.M."/>
            <person name="Liao N.Y."/>
            <person name="Docking T.R."/>
            <person name="Chan S.K."/>
            <person name="Taylor G.A."/>
            <person name="Palmquist D.L."/>
            <person name="Jackman S.D."/>
            <person name="Nguyen A."/>
            <person name="Li M."/>
            <person name="Henderson H."/>
            <person name="Janes J.K."/>
            <person name="Zhao Y."/>
            <person name="Pandoh P."/>
            <person name="Moore R."/>
            <person name="Sperling F.A."/>
            <person name="Huber D.P."/>
            <person name="Birol I."/>
            <person name="Jones S.J."/>
            <person name="Bohlmann J."/>
        </authorList>
    </citation>
    <scope>NUCLEOTIDE SEQUENCE</scope>
</reference>
<dbReference type="InterPro" id="IPR008388">
    <property type="entry name" value="Ac45_acc_su"/>
</dbReference>
<name>U4UP41_DENPD</name>
<feature type="transmembrane region" description="Helical" evidence="6">
    <location>
        <begin position="272"/>
        <end position="293"/>
    </location>
</feature>
<dbReference type="Proteomes" id="UP000030742">
    <property type="component" value="Unassembled WGS sequence"/>
</dbReference>